<feature type="transmembrane region" description="Helical" evidence="9">
    <location>
        <begin position="187"/>
        <end position="210"/>
    </location>
</feature>
<feature type="transmembrane region" description="Helical" evidence="9">
    <location>
        <begin position="20"/>
        <end position="46"/>
    </location>
</feature>
<evidence type="ECO:0000256" key="3">
    <source>
        <dbReference type="ARBA" id="ARBA00022475"/>
    </source>
</evidence>
<dbReference type="PIRSF" id="PIRSF006351">
    <property type="entry name" value="PTS_EIIC-Cellobiose"/>
    <property type="match status" value="1"/>
</dbReference>
<keyword evidence="7 8" id="KW-0472">Membrane</keyword>
<keyword evidence="3 8" id="KW-1003">Cell membrane</keyword>
<dbReference type="STRING" id="1266845.Q783_06330"/>
<comment type="subcellular location">
    <subcellularLocation>
        <location evidence="1">Cell membrane</location>
        <topology evidence="1">Multi-pass membrane protein</topology>
    </subcellularLocation>
</comment>
<evidence type="ECO:0000256" key="6">
    <source>
        <dbReference type="ARBA" id="ARBA00022989"/>
    </source>
</evidence>
<keyword evidence="2 8" id="KW-0813">Transport</keyword>
<dbReference type="PANTHER" id="PTHR33989">
    <property type="match status" value="1"/>
</dbReference>
<reference evidence="11 12" key="1">
    <citation type="journal article" date="2013" name="Genome Announc.">
        <title>Complete Genome Sequence of Carnobacterium gilichinskyi Strain WN1359T (DSM 27470T).</title>
        <authorList>
            <person name="Leonard M.T."/>
            <person name="Panayotova N."/>
            <person name="Farmerie W.G."/>
            <person name="Triplett E.W."/>
            <person name="Nicholson W.L."/>
        </authorList>
    </citation>
    <scope>NUCLEOTIDE SEQUENCE [LARGE SCALE GENOMIC DNA]</scope>
    <source>
        <strain evidence="11 12">WN1359</strain>
    </source>
</reference>
<dbReference type="InterPro" id="IPR051088">
    <property type="entry name" value="PTS_Sugar-EIIC/EIIB"/>
</dbReference>
<dbReference type="AlphaFoldDB" id="U5SCN5"/>
<dbReference type="InterPro" id="IPR004501">
    <property type="entry name" value="PTS_EIIC_3"/>
</dbReference>
<evidence type="ECO:0000256" key="1">
    <source>
        <dbReference type="ARBA" id="ARBA00004651"/>
    </source>
</evidence>
<dbReference type="InterPro" id="IPR004796">
    <property type="entry name" value="PTS_IIC_cello"/>
</dbReference>
<protein>
    <recommendedName>
        <fullName evidence="8">Permease IIC component</fullName>
    </recommendedName>
</protein>
<comment type="function">
    <text evidence="8">The phosphoenolpyruvate-dependent sugar phosphotransferase system (PTS), a major carbohydrate active -transport system, catalyzes the phosphorylation of incoming sugar substrates concomitant with their translocation across the cell membrane.</text>
</comment>
<dbReference type="KEGG" id="caw:Q783_06330"/>
<dbReference type="PROSITE" id="PS51105">
    <property type="entry name" value="PTS_EIIC_TYPE_3"/>
    <property type="match status" value="1"/>
</dbReference>
<evidence type="ECO:0000313" key="12">
    <source>
        <dbReference type="Proteomes" id="UP000017469"/>
    </source>
</evidence>
<evidence type="ECO:0000256" key="2">
    <source>
        <dbReference type="ARBA" id="ARBA00022448"/>
    </source>
</evidence>
<feature type="transmembrane region" description="Helical" evidence="9">
    <location>
        <begin position="230"/>
        <end position="252"/>
    </location>
</feature>
<sequence>MEDNKWIAMLGNMASKINSYKYIIAIKNAFTALIPIIITGAFATLFSNMVFDSTNGLAQIDALSFLEQLKPISQSINYATMNMLTISAVFLIGLEVGNLNKESGYFPGLLAVISYISVNPTTVELLVDDKMRVVENVLSRNYTDTKGLFLGMFIAILSVELFTWLGKQDKLNIKMPDSVPSNVSRSFSALIPTVLTFTIIATAGFAVYRLSGMYLYDIIYTVVQAPLENVMQGLPGVLILMFVAQFFWVIGIHGNQMIKPIREPLLLASIAVNTDAFNAGKEIPNIINMPFWDMYMNIGGSGVTIGLLFAIFIIGKRDDMKQIAKLSMGPSIFNINEPVIFGMPIMLNPILAIPFIITPLITGVIGYVATYIGFAGKAVVMIPWTTPPIISAYLATAGSLGAVATQLICIVVSTLIYLPFVKISNSRQLVEDPTRENETKEVDGVIVHD</sequence>
<evidence type="ECO:0000256" key="7">
    <source>
        <dbReference type="ARBA" id="ARBA00023136"/>
    </source>
</evidence>
<gene>
    <name evidence="11" type="ORF">Q783_06330</name>
</gene>
<dbReference type="GO" id="GO:0008982">
    <property type="term" value="F:protein-N(PI)-phosphohistidine-sugar phosphotransferase activity"/>
    <property type="evidence" value="ECO:0007669"/>
    <property type="project" value="UniProtKB-UniRule"/>
</dbReference>
<dbReference type="PANTHER" id="PTHR33989:SF4">
    <property type="entry name" value="PTS SYSTEM N,N'-DIACETYLCHITOBIOSE-SPECIFIC EIIC COMPONENT"/>
    <property type="match status" value="1"/>
</dbReference>
<evidence type="ECO:0000313" key="11">
    <source>
        <dbReference type="EMBL" id="AGY81863.1"/>
    </source>
</evidence>
<evidence type="ECO:0000256" key="9">
    <source>
        <dbReference type="SAM" id="Phobius"/>
    </source>
</evidence>
<dbReference type="Pfam" id="PF02378">
    <property type="entry name" value="PTS_EIIC"/>
    <property type="match status" value="1"/>
</dbReference>
<evidence type="ECO:0000256" key="8">
    <source>
        <dbReference type="PIRNR" id="PIRNR006351"/>
    </source>
</evidence>
<dbReference type="HOGENOM" id="CLU_029688_1_2_9"/>
<dbReference type="InterPro" id="IPR003352">
    <property type="entry name" value="PTS_EIIC"/>
</dbReference>
<evidence type="ECO:0000259" key="10">
    <source>
        <dbReference type="PROSITE" id="PS51105"/>
    </source>
</evidence>
<evidence type="ECO:0000256" key="4">
    <source>
        <dbReference type="ARBA" id="ARBA00022597"/>
    </source>
</evidence>
<feature type="transmembrane region" description="Helical" evidence="9">
    <location>
        <begin position="390"/>
        <end position="418"/>
    </location>
</feature>
<feature type="transmembrane region" description="Helical" evidence="9">
    <location>
        <begin position="364"/>
        <end position="384"/>
    </location>
</feature>
<keyword evidence="5 9" id="KW-0812">Transmembrane</keyword>
<organism evidence="11 12">
    <name type="scientific">Carnobacterium inhibens subsp. gilichinskyi</name>
    <dbReference type="NCBI Taxonomy" id="1266845"/>
    <lineage>
        <taxon>Bacteria</taxon>
        <taxon>Bacillati</taxon>
        <taxon>Bacillota</taxon>
        <taxon>Bacilli</taxon>
        <taxon>Lactobacillales</taxon>
        <taxon>Carnobacteriaceae</taxon>
        <taxon>Carnobacterium</taxon>
    </lineage>
</organism>
<feature type="domain" description="PTS EIIC type-3" evidence="10">
    <location>
        <begin position="6"/>
        <end position="420"/>
    </location>
</feature>
<dbReference type="PATRIC" id="fig|1266845.5.peg.1178"/>
<feature type="transmembrane region" description="Helical" evidence="9">
    <location>
        <begin position="75"/>
        <end position="94"/>
    </location>
</feature>
<dbReference type="eggNOG" id="COG1455">
    <property type="taxonomic scope" value="Bacteria"/>
</dbReference>
<feature type="transmembrane region" description="Helical" evidence="9">
    <location>
        <begin position="147"/>
        <end position="166"/>
    </location>
</feature>
<feature type="transmembrane region" description="Helical" evidence="9">
    <location>
        <begin position="106"/>
        <end position="127"/>
    </location>
</feature>
<dbReference type="RefSeq" id="WP_023178201.1">
    <property type="nucleotide sequence ID" value="NC_022606.1"/>
</dbReference>
<proteinExistence type="predicted"/>
<accession>U5SCN5</accession>
<dbReference type="GO" id="GO:0009401">
    <property type="term" value="P:phosphoenolpyruvate-dependent sugar phosphotransferase system"/>
    <property type="evidence" value="ECO:0007669"/>
    <property type="project" value="InterPro"/>
</dbReference>
<feature type="transmembrane region" description="Helical" evidence="9">
    <location>
        <begin position="294"/>
        <end position="315"/>
    </location>
</feature>
<dbReference type="NCBIfam" id="TIGR00410">
    <property type="entry name" value="lacE"/>
    <property type="match status" value="1"/>
</dbReference>
<evidence type="ECO:0000256" key="5">
    <source>
        <dbReference type="ARBA" id="ARBA00022692"/>
    </source>
</evidence>
<feature type="transmembrane region" description="Helical" evidence="9">
    <location>
        <begin position="335"/>
        <end position="357"/>
    </location>
</feature>
<name>U5SCN5_9LACT</name>
<dbReference type="Proteomes" id="UP000017469">
    <property type="component" value="Chromosome"/>
</dbReference>
<keyword evidence="6 9" id="KW-1133">Transmembrane helix</keyword>
<dbReference type="EMBL" id="CP006812">
    <property type="protein sequence ID" value="AGY81863.1"/>
    <property type="molecule type" value="Genomic_DNA"/>
</dbReference>
<keyword evidence="4 8" id="KW-0762">Sugar transport</keyword>
<dbReference type="GO" id="GO:0005886">
    <property type="term" value="C:plasma membrane"/>
    <property type="evidence" value="ECO:0007669"/>
    <property type="project" value="UniProtKB-SubCell"/>
</dbReference>